<sequence length="234" mass="26637">MSNDLQPGQKQQQQLQQLAQNQQLQQLAQNQQQLQQSPQWPELQQLNVDQMDQCIHWLKLATQPMGLRGFTKMVTGIDQLPHTQLTAWTAAFTSKLLAALKHCMKPHSKGNSHKALLVSSMSDFTRFKAVYDAFQQEVLMNASTENDKQFLAAFFEFCSAYTFVLTTDVDAVERELNIAEKEKWWVAQSKFFQAVVELTSSGVQQKDLVDVLKTMAGVDFKHARQVTEGNSEQK</sequence>
<dbReference type="AlphaFoldDB" id="A0A0S4IUI1"/>
<dbReference type="Proteomes" id="UP000051952">
    <property type="component" value="Unassembled WGS sequence"/>
</dbReference>
<evidence type="ECO:0000313" key="2">
    <source>
        <dbReference type="Proteomes" id="UP000051952"/>
    </source>
</evidence>
<proteinExistence type="predicted"/>
<accession>A0A0S4IUI1</accession>
<organism evidence="1 2">
    <name type="scientific">Bodo saltans</name>
    <name type="common">Flagellated protozoan</name>
    <dbReference type="NCBI Taxonomy" id="75058"/>
    <lineage>
        <taxon>Eukaryota</taxon>
        <taxon>Discoba</taxon>
        <taxon>Euglenozoa</taxon>
        <taxon>Kinetoplastea</taxon>
        <taxon>Metakinetoplastina</taxon>
        <taxon>Eubodonida</taxon>
        <taxon>Bodonidae</taxon>
        <taxon>Bodo</taxon>
    </lineage>
</organism>
<evidence type="ECO:0000313" key="1">
    <source>
        <dbReference type="EMBL" id="CUG10879.1"/>
    </source>
</evidence>
<reference evidence="2" key="1">
    <citation type="submission" date="2015-09" db="EMBL/GenBank/DDBJ databases">
        <authorList>
            <consortium name="Pathogen Informatics"/>
        </authorList>
    </citation>
    <scope>NUCLEOTIDE SEQUENCE [LARGE SCALE GENOMIC DNA]</scope>
    <source>
        <strain evidence="2">Lake Konstanz</strain>
    </source>
</reference>
<keyword evidence="2" id="KW-1185">Reference proteome</keyword>
<gene>
    <name evidence="1" type="ORF">BSAL_74555</name>
</gene>
<dbReference type="EMBL" id="CYKH01000655">
    <property type="protein sequence ID" value="CUG10879.1"/>
    <property type="molecule type" value="Genomic_DNA"/>
</dbReference>
<name>A0A0S4IUI1_BODSA</name>
<protein>
    <submittedName>
        <fullName evidence="1">Uncharacterized protein</fullName>
    </submittedName>
</protein>
<dbReference type="VEuPathDB" id="TriTrypDB:BSAL_74555"/>